<reference evidence="5 6" key="1">
    <citation type="submission" date="2019-05" db="EMBL/GenBank/DDBJ databases">
        <title>Mumia sp. nov., isolated from the intestinal contents of plateau pika (Ochotona curzoniae) in the Qinghai-Tibet plateau of China.</title>
        <authorList>
            <person name="Tian Z."/>
        </authorList>
    </citation>
    <scope>NUCLEOTIDE SEQUENCE [LARGE SCALE GENOMIC DNA]</scope>
    <source>
        <strain evidence="6">527</strain>
    </source>
</reference>
<evidence type="ECO:0000256" key="2">
    <source>
        <dbReference type="ARBA" id="ARBA00022741"/>
    </source>
</evidence>
<evidence type="ECO:0000313" key="5">
    <source>
        <dbReference type="EMBL" id="TNC26222.1"/>
    </source>
</evidence>
<comment type="caution">
    <text evidence="5">The sequence shown here is derived from an EMBL/GenBank/DDBJ whole genome shotgun (WGS) entry which is preliminary data.</text>
</comment>
<dbReference type="InterPro" id="IPR000523">
    <property type="entry name" value="Mg_chelatse_chII-like_cat_dom"/>
</dbReference>
<dbReference type="PRINTS" id="PR01657">
    <property type="entry name" value="MCMFAMILY"/>
</dbReference>
<accession>A0A5C4M2C8</accession>
<proteinExistence type="inferred from homology"/>
<dbReference type="EMBL" id="VDFR01000247">
    <property type="protein sequence ID" value="TNC26222.1"/>
    <property type="molecule type" value="Genomic_DNA"/>
</dbReference>
<dbReference type="Proteomes" id="UP000306740">
    <property type="component" value="Unassembled WGS sequence"/>
</dbReference>
<dbReference type="InterPro" id="IPR001208">
    <property type="entry name" value="MCM_dom"/>
</dbReference>
<dbReference type="InterPro" id="IPR045006">
    <property type="entry name" value="CHLI-like"/>
</dbReference>
<evidence type="ECO:0000313" key="6">
    <source>
        <dbReference type="Proteomes" id="UP000306740"/>
    </source>
</evidence>
<dbReference type="AlphaFoldDB" id="A0A5C4M2C8"/>
<dbReference type="GO" id="GO:0005524">
    <property type="term" value="F:ATP binding"/>
    <property type="evidence" value="ECO:0007669"/>
    <property type="project" value="UniProtKB-KW"/>
</dbReference>
<dbReference type="InterPro" id="IPR004482">
    <property type="entry name" value="Mg_chelat-rel"/>
</dbReference>
<dbReference type="NCBIfam" id="TIGR00368">
    <property type="entry name" value="YifB family Mg chelatase-like AAA ATPase"/>
    <property type="match status" value="1"/>
</dbReference>
<dbReference type="SUPFAM" id="SSF54211">
    <property type="entry name" value="Ribosomal protein S5 domain 2-like"/>
    <property type="match status" value="1"/>
</dbReference>
<dbReference type="SUPFAM" id="SSF52540">
    <property type="entry name" value="P-loop containing nucleoside triphosphate hydrolases"/>
    <property type="match status" value="1"/>
</dbReference>
<dbReference type="InterPro" id="IPR020568">
    <property type="entry name" value="Ribosomal_Su5_D2-typ_SF"/>
</dbReference>
<evidence type="ECO:0000259" key="4">
    <source>
        <dbReference type="PROSITE" id="PS50051"/>
    </source>
</evidence>
<dbReference type="Gene3D" id="3.40.50.300">
    <property type="entry name" value="P-loop containing nucleotide triphosphate hydrolases"/>
    <property type="match status" value="1"/>
</dbReference>
<dbReference type="SMART" id="SM00382">
    <property type="entry name" value="AAA"/>
    <property type="match status" value="1"/>
</dbReference>
<organism evidence="5 6">
    <name type="scientific">Mumia zhuanghuii</name>
    <dbReference type="NCBI Taxonomy" id="2585211"/>
    <lineage>
        <taxon>Bacteria</taxon>
        <taxon>Bacillati</taxon>
        <taxon>Actinomycetota</taxon>
        <taxon>Actinomycetes</taxon>
        <taxon>Propionibacteriales</taxon>
        <taxon>Nocardioidaceae</taxon>
        <taxon>Mumia</taxon>
    </lineage>
</organism>
<keyword evidence="2" id="KW-0547">Nucleotide-binding</keyword>
<gene>
    <name evidence="5" type="ORF">FHE65_34715</name>
</gene>
<feature type="domain" description="MCM C-terminal AAA(+) ATPase" evidence="4">
    <location>
        <begin position="290"/>
        <end position="396"/>
    </location>
</feature>
<dbReference type="OrthoDB" id="9813147at2"/>
<dbReference type="InterPro" id="IPR014721">
    <property type="entry name" value="Ribsml_uS5_D2-typ_fold_subgr"/>
</dbReference>
<comment type="similarity">
    <text evidence="1">Belongs to the Mg-chelatase subunits D/I family. ComM subfamily.</text>
</comment>
<evidence type="ECO:0000256" key="3">
    <source>
        <dbReference type="ARBA" id="ARBA00022840"/>
    </source>
</evidence>
<dbReference type="PROSITE" id="PS50051">
    <property type="entry name" value="MCM_2"/>
    <property type="match status" value="1"/>
</dbReference>
<dbReference type="Pfam" id="PF13541">
    <property type="entry name" value="ChlI"/>
    <property type="match status" value="1"/>
</dbReference>
<dbReference type="Pfam" id="PF01078">
    <property type="entry name" value="Mg_chelatase"/>
    <property type="match status" value="1"/>
</dbReference>
<name>A0A5C4M2C8_9ACTN</name>
<protein>
    <submittedName>
        <fullName evidence="5">YifB family Mg chelatase-like AAA ATPase</fullName>
    </submittedName>
</protein>
<dbReference type="RefSeq" id="WP_139107419.1">
    <property type="nucleotide sequence ID" value="NZ_VDFR01000247.1"/>
</dbReference>
<sequence length="522" mass="55236">MALGRTRSVSLEGMRGRVVEIEVDVSAGLPKTTLVGLPDASLAEARDRCRAAVVNSRHSWPDRKVTINLSPAGLPKSGAHFDLGIALAVLASQQVVPHERLASAAVLGELRLDGRLRAVAGVLPATVAAVAAGCERVIVPEPNAGEAAIVEGAHVLGVRSLRHAVALLRGDEPPDDPPVDPLAEPSAAVSRLDGLDLTDVAGQDDARTAIVVAAAGLHHVLLTGPPGVGKTMLAQRLPGLLPDLDRQESLETSAVYSVAGLLLPEAPLIDRPPFVDPHHTASAPALVGGGSRVVRPGAMSLAHNGVLFMDEAPEFRRDVIEALRQPLESGQVTVSRAARTAEFPARFLLVMAANPCPCGQKAGRSDLCTCLPLVKRRYGERLSAPIRDRIDLHPVVGPVSAQHRGTPDIERTPTRVAAERVADARDRQRVRLTGTPWRTNGEVPGAVLRREMPTPASVIAEVDRPTRSGAINARTADRLLRVAWTVADLRGRDAPDPDDLTTALALRHGTSLPGTLWERVVA</sequence>
<dbReference type="GO" id="GO:0003677">
    <property type="term" value="F:DNA binding"/>
    <property type="evidence" value="ECO:0007669"/>
    <property type="project" value="InterPro"/>
</dbReference>
<dbReference type="InterPro" id="IPR027417">
    <property type="entry name" value="P-loop_NTPase"/>
</dbReference>
<dbReference type="InterPro" id="IPR025158">
    <property type="entry name" value="Mg_chelat-rel_C"/>
</dbReference>
<dbReference type="Pfam" id="PF13335">
    <property type="entry name" value="Mg_chelatase_C"/>
    <property type="match status" value="1"/>
</dbReference>
<keyword evidence="3" id="KW-0067">ATP-binding</keyword>
<dbReference type="PANTHER" id="PTHR32039:SF7">
    <property type="entry name" value="COMPETENCE PROTEIN COMM"/>
    <property type="match status" value="1"/>
</dbReference>
<dbReference type="InterPro" id="IPR003593">
    <property type="entry name" value="AAA+_ATPase"/>
</dbReference>
<evidence type="ECO:0000256" key="1">
    <source>
        <dbReference type="ARBA" id="ARBA00006354"/>
    </source>
</evidence>
<dbReference type="PANTHER" id="PTHR32039">
    <property type="entry name" value="MAGNESIUM-CHELATASE SUBUNIT CHLI"/>
    <property type="match status" value="1"/>
</dbReference>
<dbReference type="Gene3D" id="3.30.230.10">
    <property type="match status" value="1"/>
</dbReference>